<accession>A0A3P7LGP5</accession>
<reference evidence="3 4" key="1">
    <citation type="submission" date="2018-11" db="EMBL/GenBank/DDBJ databases">
        <authorList>
            <consortium name="Pathogen Informatics"/>
        </authorList>
    </citation>
    <scope>NUCLEOTIDE SEQUENCE [LARGE SCALE GENOMIC DNA]</scope>
</reference>
<dbReference type="EMBL" id="UYRU01064262">
    <property type="protein sequence ID" value="VDN15974.1"/>
    <property type="molecule type" value="Genomic_DNA"/>
</dbReference>
<evidence type="ECO:0000313" key="3">
    <source>
        <dbReference type="EMBL" id="VDN15974.1"/>
    </source>
</evidence>
<evidence type="ECO:0000313" key="4">
    <source>
        <dbReference type="Proteomes" id="UP000281553"/>
    </source>
</evidence>
<sequence length="163" mass="17526">MPATSLASMKPVLSTGFASPRLKMQRVLNKLIISISSSIAVVVCLVVVVLVAILVGKKVCGRKRLSQHGFIYSANDGEKQMTMAIGDDHPNSGRNSPHEYADIYNPGEHLNDEDRSSVDYLTPCYRPGQTADAESPFTSAPEEPRGGNAANEYTLVVSDDTAS</sequence>
<evidence type="ECO:0000256" key="1">
    <source>
        <dbReference type="SAM" id="MobiDB-lite"/>
    </source>
</evidence>
<keyword evidence="4" id="KW-1185">Reference proteome</keyword>
<feature type="transmembrane region" description="Helical" evidence="2">
    <location>
        <begin position="31"/>
        <end position="55"/>
    </location>
</feature>
<organism evidence="3 4">
    <name type="scientific">Dibothriocephalus latus</name>
    <name type="common">Fish tapeworm</name>
    <name type="synonym">Diphyllobothrium latum</name>
    <dbReference type="NCBI Taxonomy" id="60516"/>
    <lineage>
        <taxon>Eukaryota</taxon>
        <taxon>Metazoa</taxon>
        <taxon>Spiralia</taxon>
        <taxon>Lophotrochozoa</taxon>
        <taxon>Platyhelminthes</taxon>
        <taxon>Cestoda</taxon>
        <taxon>Eucestoda</taxon>
        <taxon>Diphyllobothriidea</taxon>
        <taxon>Diphyllobothriidae</taxon>
        <taxon>Dibothriocephalus</taxon>
    </lineage>
</organism>
<dbReference type="Proteomes" id="UP000281553">
    <property type="component" value="Unassembled WGS sequence"/>
</dbReference>
<feature type="region of interest" description="Disordered" evidence="1">
    <location>
        <begin position="118"/>
        <end position="163"/>
    </location>
</feature>
<gene>
    <name evidence="3" type="ORF">DILT_LOCUS11805</name>
</gene>
<name>A0A3P7LGP5_DIBLA</name>
<keyword evidence="2" id="KW-0472">Membrane</keyword>
<proteinExistence type="predicted"/>
<dbReference type="AlphaFoldDB" id="A0A3P7LGP5"/>
<keyword evidence="2" id="KW-1133">Transmembrane helix</keyword>
<evidence type="ECO:0000256" key="2">
    <source>
        <dbReference type="SAM" id="Phobius"/>
    </source>
</evidence>
<keyword evidence="2" id="KW-0812">Transmembrane</keyword>
<protein>
    <submittedName>
        <fullName evidence="3">Uncharacterized protein</fullName>
    </submittedName>
</protein>